<keyword evidence="2" id="KW-0496">Mitochondrion</keyword>
<evidence type="ECO:0000256" key="1">
    <source>
        <dbReference type="SAM" id="MobiDB-lite"/>
    </source>
</evidence>
<feature type="compositionally biased region" description="Basic residues" evidence="1">
    <location>
        <begin position="10"/>
        <end position="26"/>
    </location>
</feature>
<proteinExistence type="predicted"/>
<dbReference type="EMBL" id="MN056360">
    <property type="protein sequence ID" value="QGW48313.1"/>
    <property type="molecule type" value="Genomic_DNA"/>
</dbReference>
<accession>A0A650GA92</accession>
<gene>
    <name evidence="2" type="primary">orf72f</name>
</gene>
<feature type="region of interest" description="Disordered" evidence="1">
    <location>
        <begin position="1"/>
        <end position="28"/>
    </location>
</feature>
<organism evidence="2">
    <name type="scientific">Raphanus sativus</name>
    <name type="common">Radish</name>
    <name type="synonym">Raphanus raphanistrum var. sativus</name>
    <dbReference type="NCBI Taxonomy" id="3726"/>
    <lineage>
        <taxon>Eukaryota</taxon>
        <taxon>Viridiplantae</taxon>
        <taxon>Streptophyta</taxon>
        <taxon>Embryophyta</taxon>
        <taxon>Tracheophyta</taxon>
        <taxon>Spermatophyta</taxon>
        <taxon>Magnoliopsida</taxon>
        <taxon>eudicotyledons</taxon>
        <taxon>Gunneridae</taxon>
        <taxon>Pentapetalae</taxon>
        <taxon>rosids</taxon>
        <taxon>malvids</taxon>
        <taxon>Brassicales</taxon>
        <taxon>Brassicaceae</taxon>
        <taxon>Brassiceae</taxon>
        <taxon>Raphanus</taxon>
    </lineage>
</organism>
<sequence length="72" mass="8443">MTLNFEFSRNHSRTPPRQGSPRRQRVNPRSISFLPRKLGHLSPIRTRAYLLIGMVTRWILMLGPPSRRCTTK</sequence>
<protein>
    <submittedName>
        <fullName evidence="2">Uncharacterized protein</fullName>
    </submittedName>
</protein>
<dbReference type="AlphaFoldDB" id="A0A650GA92"/>
<geneLocation type="mitochondrion" evidence="2"/>
<name>A0A650GA92_RAPSA</name>
<reference evidence="2" key="1">
    <citation type="submission" date="2019-06" db="EMBL/GenBank/DDBJ databases">
        <title>Complete mitochondrial genome sequencing of NWB CMS and Normal type.</title>
        <authorList>
            <person name="Zhang L."/>
            <person name="Wang Q."/>
            <person name="Wang Y."/>
        </authorList>
    </citation>
    <scope>NUCLEOTIDE SEQUENCE</scope>
    <source>
        <strain evidence="2">YB-A</strain>
    </source>
</reference>
<evidence type="ECO:0000313" key="2">
    <source>
        <dbReference type="EMBL" id="QGW48313.1"/>
    </source>
</evidence>